<comment type="caution">
    <text evidence="4">The sequence shown here is derived from an EMBL/GenBank/DDBJ whole genome shotgun (WGS) entry which is preliminary data.</text>
</comment>
<organism evidence="4 5">
    <name type="scientific">Candidatus Nomurabacteria bacterium GW2011_GWC2_39_41</name>
    <dbReference type="NCBI Taxonomy" id="1618754"/>
    <lineage>
        <taxon>Bacteria</taxon>
        <taxon>Candidatus Nomuraibacteriota</taxon>
    </lineage>
</organism>
<evidence type="ECO:0000256" key="1">
    <source>
        <dbReference type="ARBA" id="ARBA00022603"/>
    </source>
</evidence>
<name>A0A837I2Q5_9BACT</name>
<dbReference type="InterPro" id="IPR029063">
    <property type="entry name" value="SAM-dependent_MTases_sf"/>
</dbReference>
<dbReference type="GO" id="GO:0032259">
    <property type="term" value="P:methylation"/>
    <property type="evidence" value="ECO:0007669"/>
    <property type="project" value="UniProtKB-KW"/>
</dbReference>
<dbReference type="SUPFAM" id="SSF53335">
    <property type="entry name" value="S-adenosyl-L-methionine-dependent methyltransferases"/>
    <property type="match status" value="2"/>
</dbReference>
<dbReference type="EMBL" id="LBXB01000001">
    <property type="protein sequence ID" value="KKR21031.1"/>
    <property type="molecule type" value="Genomic_DNA"/>
</dbReference>
<dbReference type="AlphaFoldDB" id="A0A837I2Q5"/>
<protein>
    <submittedName>
        <fullName evidence="4">Methylase N-4/N-6 domain protein</fullName>
    </submittedName>
</protein>
<evidence type="ECO:0000313" key="5">
    <source>
        <dbReference type="Proteomes" id="UP000034656"/>
    </source>
</evidence>
<dbReference type="Proteomes" id="UP000034656">
    <property type="component" value="Unassembled WGS sequence"/>
</dbReference>
<keyword evidence="1 4" id="KW-0489">Methyltransferase</keyword>
<reference evidence="4 5" key="1">
    <citation type="journal article" date="2015" name="Nature">
        <title>rRNA introns, odd ribosomes, and small enigmatic genomes across a large radiation of phyla.</title>
        <authorList>
            <person name="Brown C.T."/>
            <person name="Hug L.A."/>
            <person name="Thomas B.C."/>
            <person name="Sharon I."/>
            <person name="Castelle C.J."/>
            <person name="Singh A."/>
            <person name="Wilkins M.J."/>
            <person name="Williams K.H."/>
            <person name="Banfield J.F."/>
        </authorList>
    </citation>
    <scope>NUCLEOTIDE SEQUENCE [LARGE SCALE GENOMIC DNA]</scope>
</reference>
<gene>
    <name evidence="4" type="ORF">UT51_C0001G0169</name>
</gene>
<dbReference type="Pfam" id="PF01555">
    <property type="entry name" value="N6_N4_Mtase"/>
    <property type="match status" value="1"/>
</dbReference>
<sequence>MSLLSIPEASKWATEYLEKDVSTANISYLVQYGKVKKHGENGSTQVDVNDLKKYYESWNGKREVDWKQKLGNDLNWALSFDNLREVHTTKHVHRLHPYKGKYIPQLVEYFLGTHTDDFKKEVYFKSGDIVLDPFMGSGTTLIQSLEMGIHSIGIDVSEFNCMIASCKATHYDYDYVQKAIKKMLAALDTFEHDNQIQEFESELLAELSKFNNAYFPGYEFKYKINQGNFNEKTFSNEKEKEFLPVYEKLLKKYSIKLKQDKADSFLDIWFMDNVRREIDHVFQTIKQERDVKTRKILALILSRTIRSCRATTHSDLATLKEPQLTTYYCFKHKKICKPLFSIKTMLNRYAFDTLNRIKDFGNLRKSVHYSTVAGDSRSVDIFEKVEKQSPEFAKILKKQKIAGIFCSPPYVGQIDYHEQHAYAYDLLGYKRNDELEIGPLYKGQGQEARRSYAQGIADVLNNCKRYFKDDYDVFLVANDKYNLYPEIAEKSGMKIINQFKRPVLNRTERDRNPYSEIIFHFKSK</sequence>
<evidence type="ECO:0000313" key="4">
    <source>
        <dbReference type="EMBL" id="KKR21031.1"/>
    </source>
</evidence>
<dbReference type="InterPro" id="IPR002941">
    <property type="entry name" value="DNA_methylase_N4/N6"/>
</dbReference>
<evidence type="ECO:0000259" key="3">
    <source>
        <dbReference type="Pfam" id="PF01555"/>
    </source>
</evidence>
<keyword evidence="2" id="KW-0808">Transferase</keyword>
<evidence type="ECO:0000256" key="2">
    <source>
        <dbReference type="ARBA" id="ARBA00022679"/>
    </source>
</evidence>
<dbReference type="Gene3D" id="3.40.50.150">
    <property type="entry name" value="Vaccinia Virus protein VP39"/>
    <property type="match status" value="2"/>
</dbReference>
<feature type="domain" description="DNA methylase N-4/N-6" evidence="3">
    <location>
        <begin position="30"/>
        <end position="164"/>
    </location>
</feature>
<dbReference type="GO" id="GO:0008170">
    <property type="term" value="F:N-methyltransferase activity"/>
    <property type="evidence" value="ECO:0007669"/>
    <property type="project" value="InterPro"/>
</dbReference>
<proteinExistence type="predicted"/>
<accession>A0A837I2Q5</accession>
<dbReference type="GO" id="GO:0003677">
    <property type="term" value="F:DNA binding"/>
    <property type="evidence" value="ECO:0007669"/>
    <property type="project" value="InterPro"/>
</dbReference>